<dbReference type="Pfam" id="PF07460">
    <property type="entry name" value="NUMOD3"/>
    <property type="match status" value="2"/>
</dbReference>
<reference evidence="3" key="1">
    <citation type="journal article" date="2015" name="Nature">
        <title>Complex archaea that bridge the gap between prokaryotes and eukaryotes.</title>
        <authorList>
            <person name="Spang A."/>
            <person name="Saw J.H."/>
            <person name="Jorgensen S.L."/>
            <person name="Zaremba-Niedzwiedzka K."/>
            <person name="Martijn J."/>
            <person name="Lind A.E."/>
            <person name="van Eijk R."/>
            <person name="Schleper C."/>
            <person name="Guy L."/>
            <person name="Ettema T.J."/>
        </authorList>
    </citation>
    <scope>NUCLEOTIDE SEQUENCE</scope>
</reference>
<feature type="domain" description="Nuclease associated modular" evidence="2">
    <location>
        <begin position="87"/>
        <end position="103"/>
    </location>
</feature>
<dbReference type="InterPro" id="IPR003611">
    <property type="entry name" value="NUMOD3"/>
</dbReference>
<feature type="domain" description="Nuclease associated modular" evidence="2">
    <location>
        <begin position="106"/>
        <end position="121"/>
    </location>
</feature>
<feature type="domain" description="Nuclease associated modular" evidence="2">
    <location>
        <begin position="70"/>
        <end position="86"/>
    </location>
</feature>
<comment type="caution">
    <text evidence="3">The sequence shown here is derived from an EMBL/GenBank/DDBJ whole genome shotgun (WGS) entry which is preliminary data.</text>
</comment>
<accession>A0A0F8Y483</accession>
<name>A0A0F8Y483_9ZZZZ</name>
<feature type="compositionally biased region" description="Basic residues" evidence="1">
    <location>
        <begin position="181"/>
        <end position="190"/>
    </location>
</feature>
<evidence type="ECO:0000256" key="1">
    <source>
        <dbReference type="SAM" id="MobiDB-lite"/>
    </source>
</evidence>
<proteinExistence type="predicted"/>
<dbReference type="AlphaFoldDB" id="A0A0F8Y483"/>
<dbReference type="GO" id="GO:0003677">
    <property type="term" value="F:DNA binding"/>
    <property type="evidence" value="ECO:0007669"/>
    <property type="project" value="InterPro"/>
</dbReference>
<evidence type="ECO:0000259" key="2">
    <source>
        <dbReference type="SMART" id="SM00496"/>
    </source>
</evidence>
<sequence length="223" mass="25628">MHLRKSDANRLLKNKIRKVGSVNVKVQFLNRNLTEEEAFRQEKYWIKYYGRRDLGTGTLCNLTDGGEGESGQIVLDTTKKKISNSMKGHIHSEGTKQKMRGTRKPYGPQSEDHKRKLSKTRKGRPTWMKGKKHTDEAKQKMSVANKGKSAWNNGVSTSDKTRRKISEANRGHFVSKETKQKISRANKGRKLGPMPDETKQKLSITMKRKLSFHKDKEMSDEIK</sequence>
<dbReference type="SUPFAM" id="SSF64496">
    <property type="entry name" value="DNA-binding domain of intron-encoded endonucleases"/>
    <property type="match status" value="1"/>
</dbReference>
<dbReference type="EMBL" id="LAZR01059151">
    <property type="protein sequence ID" value="KKK68410.1"/>
    <property type="molecule type" value="Genomic_DNA"/>
</dbReference>
<feature type="non-terminal residue" evidence="3">
    <location>
        <position position="1"/>
    </location>
</feature>
<feature type="domain" description="Nuclease associated modular" evidence="2">
    <location>
        <begin position="170"/>
        <end position="186"/>
    </location>
</feature>
<feature type="domain" description="Nuclease associated modular" evidence="2">
    <location>
        <begin position="190"/>
        <end position="206"/>
    </location>
</feature>
<feature type="compositionally biased region" description="Basic and acidic residues" evidence="1">
    <location>
        <begin position="212"/>
        <end position="223"/>
    </location>
</feature>
<dbReference type="SMART" id="SM00496">
    <property type="entry name" value="IENR2"/>
    <property type="match status" value="7"/>
</dbReference>
<feature type="compositionally biased region" description="Basic and acidic residues" evidence="1">
    <location>
        <begin position="164"/>
        <end position="180"/>
    </location>
</feature>
<feature type="domain" description="Nuclease associated modular" evidence="2">
    <location>
        <begin position="153"/>
        <end position="169"/>
    </location>
</feature>
<evidence type="ECO:0000313" key="3">
    <source>
        <dbReference type="EMBL" id="KKK68410.1"/>
    </source>
</evidence>
<feature type="compositionally biased region" description="Basic residues" evidence="1">
    <location>
        <begin position="115"/>
        <end position="132"/>
    </location>
</feature>
<gene>
    <name evidence="3" type="ORF">LCGC14_2944320</name>
</gene>
<feature type="domain" description="Nuclease associated modular" evidence="2">
    <location>
        <begin position="129"/>
        <end position="145"/>
    </location>
</feature>
<organism evidence="3">
    <name type="scientific">marine sediment metagenome</name>
    <dbReference type="NCBI Taxonomy" id="412755"/>
    <lineage>
        <taxon>unclassified sequences</taxon>
        <taxon>metagenomes</taxon>
        <taxon>ecological metagenomes</taxon>
    </lineage>
</organism>
<protein>
    <recommendedName>
        <fullName evidence="2">Nuclease associated modular domain-containing protein</fullName>
    </recommendedName>
</protein>
<feature type="region of interest" description="Disordered" evidence="1">
    <location>
        <begin position="82"/>
        <end position="223"/>
    </location>
</feature>